<reference evidence="3 4" key="1">
    <citation type="submission" date="2019-01" db="EMBL/GenBank/DDBJ databases">
        <title>Sequencing of cultivated peanut Arachis hypogaea provides insights into genome evolution and oil improvement.</title>
        <authorList>
            <person name="Chen X."/>
        </authorList>
    </citation>
    <scope>NUCLEOTIDE SEQUENCE [LARGE SCALE GENOMIC DNA]</scope>
    <source>
        <strain evidence="4">cv. Fuhuasheng</strain>
        <tissue evidence="3">Leaves</tissue>
    </source>
</reference>
<evidence type="ECO:0000259" key="2">
    <source>
        <dbReference type="Pfam" id="PF10551"/>
    </source>
</evidence>
<dbReference type="AlphaFoldDB" id="A0A445EI41"/>
<accession>A0A445EI41</accession>
<evidence type="ECO:0000313" key="4">
    <source>
        <dbReference type="Proteomes" id="UP000289738"/>
    </source>
</evidence>
<sequence>MCDKKREDRETDELCLFFDHPIMEDVDFEDLVRDSNDTDEHNKARKPIFDNDSYDSYKSVEDEACKPPLPGFEDDTDDSYDSYEDEGLMKKTKSKGGKRDKKGKKKAIRKKDNARKMAVEKKDNARKKGGPKQTTRPNDKSGPNITAGPTPTTGGLEFGVGQGIAEKEDDIFSDESNSLGFESEGFDTPQSLDKEGDDFDWPQFNEEVDFGDVQLQLNMEFATLEQFKHALKDYTIAEGRRIFYVKNDNRRVRCKCASGEEKAMIAKAKFKAKCKAQRKETDAAEADNSGENQKESNAENNGGSGIKDTRTVKANALATEVATMTNQTGGNGIAIVPSSDDNECPWLIYCAWNSARGCYQIKTYEPKHTCARKFGFNMADQKWVADKLEKRLLTQLHMTHGEAFDHIKIDFNVVCNDKMIYKTLRVARESYVGNERAQYRKLRDYLTEIHKSNPGNTTLLETTPTILGSPPLFSKLYICLDGCKRGFKASCRPLIGLDGCHLKGYYWGQLLSATAQDANNHFYVIAYVVVDSETKQNWKWFLQS</sequence>
<keyword evidence="4" id="KW-1185">Reference proteome</keyword>
<feature type="region of interest" description="Disordered" evidence="1">
    <location>
        <begin position="35"/>
        <end position="159"/>
    </location>
</feature>
<feature type="compositionally biased region" description="Polar residues" evidence="1">
    <location>
        <begin position="132"/>
        <end position="153"/>
    </location>
</feature>
<gene>
    <name evidence="3" type="ORF">Ahy_A02g009716</name>
</gene>
<protein>
    <recommendedName>
        <fullName evidence="2">MULE transposase domain-containing protein</fullName>
    </recommendedName>
</protein>
<dbReference type="PANTHER" id="PTHR31973:SF187">
    <property type="entry name" value="MUTATOR TRANSPOSASE MUDRA PROTEIN"/>
    <property type="match status" value="1"/>
</dbReference>
<evidence type="ECO:0000256" key="1">
    <source>
        <dbReference type="SAM" id="MobiDB-lite"/>
    </source>
</evidence>
<feature type="compositionally biased region" description="Acidic residues" evidence="1">
    <location>
        <begin position="72"/>
        <end position="86"/>
    </location>
</feature>
<feature type="compositionally biased region" description="Basic and acidic residues" evidence="1">
    <location>
        <begin position="110"/>
        <end position="123"/>
    </location>
</feature>
<dbReference type="Proteomes" id="UP000289738">
    <property type="component" value="Chromosome A02"/>
</dbReference>
<feature type="region of interest" description="Disordered" evidence="1">
    <location>
        <begin position="281"/>
        <end position="308"/>
    </location>
</feature>
<comment type="caution">
    <text evidence="3">The sequence shown here is derived from an EMBL/GenBank/DDBJ whole genome shotgun (WGS) entry which is preliminary data.</text>
</comment>
<name>A0A445EI41_ARAHY</name>
<dbReference type="EMBL" id="SDMP01000002">
    <property type="protein sequence ID" value="RYR75012.1"/>
    <property type="molecule type" value="Genomic_DNA"/>
</dbReference>
<proteinExistence type="predicted"/>
<organism evidence="3 4">
    <name type="scientific">Arachis hypogaea</name>
    <name type="common">Peanut</name>
    <dbReference type="NCBI Taxonomy" id="3818"/>
    <lineage>
        <taxon>Eukaryota</taxon>
        <taxon>Viridiplantae</taxon>
        <taxon>Streptophyta</taxon>
        <taxon>Embryophyta</taxon>
        <taxon>Tracheophyta</taxon>
        <taxon>Spermatophyta</taxon>
        <taxon>Magnoliopsida</taxon>
        <taxon>eudicotyledons</taxon>
        <taxon>Gunneridae</taxon>
        <taxon>Pentapetalae</taxon>
        <taxon>rosids</taxon>
        <taxon>fabids</taxon>
        <taxon>Fabales</taxon>
        <taxon>Fabaceae</taxon>
        <taxon>Papilionoideae</taxon>
        <taxon>50 kb inversion clade</taxon>
        <taxon>dalbergioids sensu lato</taxon>
        <taxon>Dalbergieae</taxon>
        <taxon>Pterocarpus clade</taxon>
        <taxon>Arachis</taxon>
    </lineage>
</organism>
<dbReference type="Pfam" id="PF10551">
    <property type="entry name" value="MULE"/>
    <property type="match status" value="1"/>
</dbReference>
<feature type="compositionally biased region" description="Basic residues" evidence="1">
    <location>
        <begin position="90"/>
        <end position="109"/>
    </location>
</feature>
<dbReference type="PANTHER" id="PTHR31973">
    <property type="entry name" value="POLYPROTEIN, PUTATIVE-RELATED"/>
    <property type="match status" value="1"/>
</dbReference>
<dbReference type="InterPro" id="IPR018289">
    <property type="entry name" value="MULE_transposase_dom"/>
</dbReference>
<feature type="domain" description="MULE transposase" evidence="2">
    <location>
        <begin position="495"/>
        <end position="543"/>
    </location>
</feature>
<evidence type="ECO:0000313" key="3">
    <source>
        <dbReference type="EMBL" id="RYR75012.1"/>
    </source>
</evidence>